<feature type="transmembrane region" description="Helical" evidence="1">
    <location>
        <begin position="64"/>
        <end position="85"/>
    </location>
</feature>
<feature type="transmembrane region" description="Helical" evidence="1">
    <location>
        <begin position="92"/>
        <end position="113"/>
    </location>
</feature>
<keyword evidence="1" id="KW-0472">Membrane</keyword>
<dbReference type="RefSeq" id="WP_265582090.1">
    <property type="nucleotide sequence ID" value="NZ_CP036172.1"/>
</dbReference>
<name>A0A8A3S3L2_9EURY</name>
<proteinExistence type="predicted"/>
<feature type="transmembrane region" description="Helical" evidence="1">
    <location>
        <begin position="6"/>
        <end position="23"/>
    </location>
</feature>
<reference evidence="2" key="2">
    <citation type="submission" date="2019-02" db="EMBL/GenBank/DDBJ databases">
        <authorList>
            <person name="Chen S.-C."/>
            <person name="Chien H.-H."/>
            <person name="Lai M.-C."/>
        </authorList>
    </citation>
    <scope>NUCLEOTIDE SEQUENCE</scope>
    <source>
        <strain evidence="2">N2F9704</strain>
    </source>
</reference>
<dbReference type="AlphaFoldDB" id="A0A8A3S3L2"/>
<evidence type="ECO:0000313" key="3">
    <source>
        <dbReference type="Proteomes" id="UP001042704"/>
    </source>
</evidence>
<gene>
    <name evidence="2" type="ORF">RJ40_04060</name>
</gene>
<feature type="transmembrane region" description="Helical" evidence="1">
    <location>
        <begin position="35"/>
        <end position="52"/>
    </location>
</feature>
<organism evidence="2 3">
    <name type="scientific">Methanofollis aquaemaris</name>
    <dbReference type="NCBI Taxonomy" id="126734"/>
    <lineage>
        <taxon>Archaea</taxon>
        <taxon>Methanobacteriati</taxon>
        <taxon>Methanobacteriota</taxon>
        <taxon>Stenosarchaea group</taxon>
        <taxon>Methanomicrobia</taxon>
        <taxon>Methanomicrobiales</taxon>
        <taxon>Methanomicrobiaceae</taxon>
        <taxon>Methanofollis</taxon>
    </lineage>
</organism>
<dbReference type="EMBL" id="CP036172">
    <property type="protein sequence ID" value="QSZ66725.1"/>
    <property type="molecule type" value="Genomic_DNA"/>
</dbReference>
<feature type="transmembrane region" description="Helical" evidence="1">
    <location>
        <begin position="143"/>
        <end position="161"/>
    </location>
</feature>
<keyword evidence="1" id="KW-0812">Transmembrane</keyword>
<sequence>MMLFDVPLIILSLLLYPALLYAVIERIPDPPLRSIAPPALAGLIALVMPFLIPFEAIGPQPPGAIFVILTVQVLATMTPFVLIPLRTGGAWKWVYVCCIPLFSLITANLIGFASGEVFPDYDAIERTIGMIGPLYFTMEMLKSFLRMLLISTALCIPLFLIDLGKEREEIGEGE</sequence>
<evidence type="ECO:0000313" key="2">
    <source>
        <dbReference type="EMBL" id="QSZ66725.1"/>
    </source>
</evidence>
<evidence type="ECO:0000256" key="1">
    <source>
        <dbReference type="SAM" id="Phobius"/>
    </source>
</evidence>
<accession>A0A8A3S3L2</accession>
<keyword evidence="1" id="KW-1133">Transmembrane helix</keyword>
<keyword evidence="3" id="KW-1185">Reference proteome</keyword>
<dbReference type="Proteomes" id="UP001042704">
    <property type="component" value="Chromosome"/>
</dbReference>
<protein>
    <submittedName>
        <fullName evidence="2">Uncharacterized protein</fullName>
    </submittedName>
</protein>
<reference evidence="2" key="1">
    <citation type="journal article" date="2001" name="Int. J. Syst. Evol. Microbiol.">
        <title>Methanofollis aquaemaris sp. nov., a methanogen isolated from an aquaculture fish pond.</title>
        <authorList>
            <person name="Lai M.C."/>
            <person name="Chen S.C."/>
        </authorList>
    </citation>
    <scope>NUCLEOTIDE SEQUENCE</scope>
    <source>
        <strain evidence="2">N2F9704</strain>
    </source>
</reference>
<dbReference type="KEGG" id="maqe:RJ40_04060"/>
<dbReference type="GeneID" id="76423508"/>